<dbReference type="STRING" id="966.BTA35_0207375"/>
<evidence type="ECO:0000313" key="17">
    <source>
        <dbReference type="EMBL" id="OOV87814.1"/>
    </source>
</evidence>
<dbReference type="PROSITE" id="PS50862">
    <property type="entry name" value="AA_TRNA_LIGASE_II"/>
    <property type="match status" value="1"/>
</dbReference>
<protein>
    <recommendedName>
        <fullName evidence="12">Serine--tRNA ligase</fullName>
        <ecNumber evidence="12">6.1.1.11</ecNumber>
    </recommendedName>
    <alternativeName>
        <fullName evidence="12">Seryl-tRNA synthetase</fullName>
        <shortName evidence="12">SerRS</shortName>
    </alternativeName>
    <alternativeName>
        <fullName evidence="12">Seryl-tRNA(Ser/Sec) synthetase</fullName>
    </alternativeName>
</protein>
<dbReference type="PANTHER" id="PTHR43697">
    <property type="entry name" value="SERYL-TRNA SYNTHETASE"/>
    <property type="match status" value="1"/>
</dbReference>
<evidence type="ECO:0000256" key="6">
    <source>
        <dbReference type="ARBA" id="ARBA00022741"/>
    </source>
</evidence>
<evidence type="ECO:0000256" key="10">
    <source>
        <dbReference type="ARBA" id="ARBA00047929"/>
    </source>
</evidence>
<dbReference type="PIRSF" id="PIRSF001529">
    <property type="entry name" value="Ser-tRNA-synth_IIa"/>
    <property type="match status" value="1"/>
</dbReference>
<keyword evidence="7 12" id="KW-0067">ATP-binding</keyword>
<keyword evidence="9 12" id="KW-0030">Aminoacyl-tRNA synthetase</keyword>
<dbReference type="InterPro" id="IPR010978">
    <property type="entry name" value="tRNA-bd_arm"/>
</dbReference>
<evidence type="ECO:0000256" key="4">
    <source>
        <dbReference type="ARBA" id="ARBA00022490"/>
    </source>
</evidence>
<feature type="binding site" evidence="12 14">
    <location>
        <begin position="262"/>
        <end position="264"/>
    </location>
    <ligand>
        <name>ATP</name>
        <dbReference type="ChEBI" id="CHEBI:30616"/>
    </ligand>
</feature>
<dbReference type="Pfam" id="PF00587">
    <property type="entry name" value="tRNA-synt_2b"/>
    <property type="match status" value="1"/>
</dbReference>
<dbReference type="SUPFAM" id="SSF55681">
    <property type="entry name" value="Class II aaRS and biotin synthetases"/>
    <property type="match status" value="1"/>
</dbReference>
<dbReference type="Pfam" id="PF02403">
    <property type="entry name" value="Seryl_tRNA_N"/>
    <property type="match status" value="1"/>
</dbReference>
<dbReference type="InterPro" id="IPR045864">
    <property type="entry name" value="aa-tRNA-synth_II/BPL/LPL"/>
</dbReference>
<evidence type="ECO:0000256" key="9">
    <source>
        <dbReference type="ARBA" id="ARBA00023146"/>
    </source>
</evidence>
<keyword evidence="5 12" id="KW-0436">Ligase</keyword>
<dbReference type="InterPro" id="IPR002314">
    <property type="entry name" value="aa-tRNA-synt_IIb"/>
</dbReference>
<feature type="binding site" evidence="12 13">
    <location>
        <position position="285"/>
    </location>
    <ligand>
        <name>L-serine</name>
        <dbReference type="ChEBI" id="CHEBI:33384"/>
    </ligand>
</feature>
<evidence type="ECO:0000256" key="1">
    <source>
        <dbReference type="ARBA" id="ARBA00004496"/>
    </source>
</evidence>
<evidence type="ECO:0000256" key="5">
    <source>
        <dbReference type="ARBA" id="ARBA00022598"/>
    </source>
</evidence>
<feature type="binding site" evidence="13">
    <location>
        <position position="383"/>
    </location>
    <ligand>
        <name>L-serine</name>
        <dbReference type="ChEBI" id="CHEBI:33384"/>
    </ligand>
</feature>
<evidence type="ECO:0000313" key="18">
    <source>
        <dbReference type="Proteomes" id="UP000190064"/>
    </source>
</evidence>
<keyword evidence="6 12" id="KW-0547">Nucleotide-binding</keyword>
<evidence type="ECO:0000256" key="15">
    <source>
        <dbReference type="SAM" id="Coils"/>
    </source>
</evidence>
<dbReference type="InterPro" id="IPR042103">
    <property type="entry name" value="SerRS_1_N_sf"/>
</dbReference>
<keyword evidence="18" id="KW-1185">Reference proteome</keyword>
<comment type="catalytic activity">
    <reaction evidence="11 12">
        <text>tRNA(Ser) + L-serine + ATP = L-seryl-tRNA(Ser) + AMP + diphosphate + H(+)</text>
        <dbReference type="Rhea" id="RHEA:12292"/>
        <dbReference type="Rhea" id="RHEA-COMP:9669"/>
        <dbReference type="Rhea" id="RHEA-COMP:9703"/>
        <dbReference type="ChEBI" id="CHEBI:15378"/>
        <dbReference type="ChEBI" id="CHEBI:30616"/>
        <dbReference type="ChEBI" id="CHEBI:33019"/>
        <dbReference type="ChEBI" id="CHEBI:33384"/>
        <dbReference type="ChEBI" id="CHEBI:78442"/>
        <dbReference type="ChEBI" id="CHEBI:78533"/>
        <dbReference type="ChEBI" id="CHEBI:456215"/>
        <dbReference type="EC" id="6.1.1.11"/>
    </reaction>
</comment>
<dbReference type="EMBL" id="MTSD02000002">
    <property type="protein sequence ID" value="OOV87814.1"/>
    <property type="molecule type" value="Genomic_DNA"/>
</dbReference>
<evidence type="ECO:0000256" key="12">
    <source>
        <dbReference type="HAMAP-Rule" id="MF_00176"/>
    </source>
</evidence>
<name>A0A1T1HD86_OCELI</name>
<feature type="binding site" evidence="12 14">
    <location>
        <begin position="349"/>
        <end position="352"/>
    </location>
    <ligand>
        <name>ATP</name>
        <dbReference type="ChEBI" id="CHEBI:30616"/>
    </ligand>
</feature>
<comment type="caution">
    <text evidence="12">Lacks conserved residue(s) required for the propagation of feature annotation.</text>
</comment>
<dbReference type="GO" id="GO:0005737">
    <property type="term" value="C:cytoplasm"/>
    <property type="evidence" value="ECO:0007669"/>
    <property type="project" value="UniProtKB-SubCell"/>
</dbReference>
<feature type="binding site" evidence="13">
    <location>
        <position position="262"/>
    </location>
    <ligand>
        <name>L-serine</name>
        <dbReference type="ChEBI" id="CHEBI:33384"/>
    </ligand>
</feature>
<feature type="binding site" evidence="12">
    <location>
        <begin position="231"/>
        <end position="233"/>
    </location>
    <ligand>
        <name>L-serine</name>
        <dbReference type="ChEBI" id="CHEBI:33384"/>
    </ligand>
</feature>
<dbReference type="UniPathway" id="UPA00906">
    <property type="reaction ID" value="UER00895"/>
</dbReference>
<evidence type="ECO:0000256" key="3">
    <source>
        <dbReference type="ARBA" id="ARBA00010728"/>
    </source>
</evidence>
<comment type="subcellular location">
    <subcellularLocation>
        <location evidence="1 12">Cytoplasm</location>
    </subcellularLocation>
</comment>
<dbReference type="GO" id="GO:0006434">
    <property type="term" value="P:seryl-tRNA aminoacylation"/>
    <property type="evidence" value="ECO:0007669"/>
    <property type="project" value="UniProtKB-UniRule"/>
</dbReference>
<evidence type="ECO:0000256" key="11">
    <source>
        <dbReference type="ARBA" id="ARBA00048823"/>
    </source>
</evidence>
<feature type="coiled-coil region" evidence="15">
    <location>
        <begin position="75"/>
        <end position="102"/>
    </location>
</feature>
<dbReference type="EC" id="6.1.1.11" evidence="12"/>
<dbReference type="GO" id="GO:0004828">
    <property type="term" value="F:serine-tRNA ligase activity"/>
    <property type="evidence" value="ECO:0007669"/>
    <property type="project" value="UniProtKB-UniRule"/>
</dbReference>
<keyword evidence="8 12" id="KW-0648">Protein biosynthesis</keyword>
<dbReference type="NCBIfam" id="TIGR00414">
    <property type="entry name" value="serS"/>
    <property type="match status" value="1"/>
</dbReference>
<dbReference type="Gene3D" id="1.10.287.40">
    <property type="entry name" value="Serine-tRNA synthetase, tRNA binding domain"/>
    <property type="match status" value="1"/>
</dbReference>
<dbReference type="InterPro" id="IPR006195">
    <property type="entry name" value="aa-tRNA-synth_II"/>
</dbReference>
<keyword evidence="15" id="KW-0175">Coiled coil</keyword>
<comment type="domain">
    <text evidence="12">Consists of two distinct domains, a catalytic core and a N-terminal extension that is involved in tRNA binding.</text>
</comment>
<dbReference type="RefSeq" id="WP_078319163.1">
    <property type="nucleotide sequence ID" value="NZ_FXTS01000002.1"/>
</dbReference>
<comment type="caution">
    <text evidence="17">The sequence shown here is derived from an EMBL/GenBank/DDBJ whole genome shotgun (WGS) entry which is preliminary data.</text>
</comment>
<dbReference type="GO" id="GO:0016260">
    <property type="term" value="P:selenocysteine biosynthetic process"/>
    <property type="evidence" value="ECO:0007669"/>
    <property type="project" value="UniProtKB-UniRule"/>
</dbReference>
<feature type="binding site" evidence="13">
    <location>
        <position position="231"/>
    </location>
    <ligand>
        <name>L-serine</name>
        <dbReference type="ChEBI" id="CHEBI:33384"/>
    </ligand>
</feature>
<accession>A0A1T1HD86</accession>
<evidence type="ECO:0000256" key="2">
    <source>
        <dbReference type="ARBA" id="ARBA00005045"/>
    </source>
</evidence>
<evidence type="ECO:0000256" key="14">
    <source>
        <dbReference type="PIRSR" id="PIRSR001529-2"/>
    </source>
</evidence>
<comment type="function">
    <text evidence="12">Catalyzes the attachment of serine to tRNA(Ser). Is also able to aminoacylate tRNA(Sec) with serine, to form the misacylated tRNA L-seryl-tRNA(Sec), which will be further converted into selenocysteinyl-tRNA(Sec).</text>
</comment>
<feature type="domain" description="Aminoacyl-transfer RNA synthetases class-II family profile" evidence="16">
    <location>
        <begin position="171"/>
        <end position="410"/>
    </location>
</feature>
<reference evidence="17" key="1">
    <citation type="submission" date="2017-02" db="EMBL/GenBank/DDBJ databases">
        <title>Draft Genome Sequence of the Salt Water Bacterium Oceanospirillum linum ATCC 11336.</title>
        <authorList>
            <person name="Trachtenberg A.M."/>
            <person name="Carney J.G."/>
            <person name="Linnane J.D."/>
            <person name="Rheaume B.A."/>
            <person name="Pitts N.L."/>
            <person name="Mykles D.L."/>
            <person name="Maclea K.S."/>
        </authorList>
    </citation>
    <scope>NUCLEOTIDE SEQUENCE [LARGE SCALE GENOMIC DNA]</scope>
    <source>
        <strain evidence="17">ATCC 11336</strain>
    </source>
</reference>
<dbReference type="InterPro" id="IPR033729">
    <property type="entry name" value="SerRS_core"/>
</dbReference>
<dbReference type="HAMAP" id="MF_00176">
    <property type="entry name" value="Ser_tRNA_synth_type1"/>
    <property type="match status" value="1"/>
</dbReference>
<evidence type="ECO:0000256" key="13">
    <source>
        <dbReference type="PIRSR" id="PIRSR001529-1"/>
    </source>
</evidence>
<comment type="subunit">
    <text evidence="12">Homodimer. The tRNA molecule binds across the dimer.</text>
</comment>
<evidence type="ECO:0000256" key="7">
    <source>
        <dbReference type="ARBA" id="ARBA00022840"/>
    </source>
</evidence>
<dbReference type="Gene3D" id="3.30.930.10">
    <property type="entry name" value="Bira Bifunctional Protein, Domain 2"/>
    <property type="match status" value="1"/>
</dbReference>
<dbReference type="Proteomes" id="UP000190064">
    <property type="component" value="Unassembled WGS sequence"/>
</dbReference>
<keyword evidence="4 12" id="KW-0963">Cytoplasm</keyword>
<evidence type="ECO:0000256" key="8">
    <source>
        <dbReference type="ARBA" id="ARBA00022917"/>
    </source>
</evidence>
<comment type="similarity">
    <text evidence="3 12">Belongs to the class-II aminoacyl-tRNA synthetase family. Type-1 seryl-tRNA synthetase subfamily.</text>
</comment>
<dbReference type="PRINTS" id="PR00981">
    <property type="entry name" value="TRNASYNTHSER"/>
</dbReference>
<dbReference type="InterPro" id="IPR015866">
    <property type="entry name" value="Ser-tRNA-synth_1_N"/>
</dbReference>
<dbReference type="SUPFAM" id="SSF46589">
    <property type="entry name" value="tRNA-binding arm"/>
    <property type="match status" value="1"/>
</dbReference>
<dbReference type="AlphaFoldDB" id="A0A1T1HD86"/>
<feature type="binding site" evidence="12">
    <location>
        <position position="385"/>
    </location>
    <ligand>
        <name>L-serine</name>
        <dbReference type="ChEBI" id="CHEBI:33384"/>
    </ligand>
</feature>
<proteinExistence type="inferred from homology"/>
<organism evidence="17 18">
    <name type="scientific">Oceanospirillum linum</name>
    <dbReference type="NCBI Taxonomy" id="966"/>
    <lineage>
        <taxon>Bacteria</taxon>
        <taxon>Pseudomonadati</taxon>
        <taxon>Pseudomonadota</taxon>
        <taxon>Gammaproteobacteria</taxon>
        <taxon>Oceanospirillales</taxon>
        <taxon>Oceanospirillaceae</taxon>
        <taxon>Oceanospirillum</taxon>
    </lineage>
</organism>
<comment type="pathway">
    <text evidence="2 12">Aminoacyl-tRNA biosynthesis; selenocysteinyl-tRNA(Sec) biosynthesis; L-seryl-tRNA(Sec) from L-serine and tRNA(Sec): step 1/1.</text>
</comment>
<sequence length="424" mass="47466">MLDPKLIRTDLETVAEKLKIRGFELDAARLQELESQRKGLQTETEQLQNERNTRSKAIGKAKASGEDIAPLLAEVSDLGDRLDAGKQKLADLQEELNDLLLTLPNIPHESVPAGNSEDDNVEVRRWGTPKELAFEAKDHVDLGSPNGLLDFETGVKITGSRFTAMRGPLARMHRALTQFMLNTHTGEHGYTEVYVPYMVNKDSLRGTGQLPKFEEDLFKLQGESEYYLIPTAEVPVTNMVRDEILAAKELPLKMTAHTPCFRSEAGSYGRDTRGMIRQHQFEKVEMVQLVEPSKSYEALEELTGHAEKILQALNLPYRVVTLCGGDLGFSAAKTYDIEVWLPGQQKYREISSCSNFEDFQARRLQARFRNPETNKPELLHTLNGSGLAVGRTLVAVMENYQDAEGRIHVPEVLQPYMGGVTVIG</sequence>
<comment type="catalytic activity">
    <reaction evidence="10 12">
        <text>tRNA(Sec) + L-serine + ATP = L-seryl-tRNA(Sec) + AMP + diphosphate + H(+)</text>
        <dbReference type="Rhea" id="RHEA:42580"/>
        <dbReference type="Rhea" id="RHEA-COMP:9742"/>
        <dbReference type="Rhea" id="RHEA-COMP:10128"/>
        <dbReference type="ChEBI" id="CHEBI:15378"/>
        <dbReference type="ChEBI" id="CHEBI:30616"/>
        <dbReference type="ChEBI" id="CHEBI:33019"/>
        <dbReference type="ChEBI" id="CHEBI:33384"/>
        <dbReference type="ChEBI" id="CHEBI:78442"/>
        <dbReference type="ChEBI" id="CHEBI:78533"/>
        <dbReference type="ChEBI" id="CHEBI:456215"/>
        <dbReference type="EC" id="6.1.1.11"/>
    </reaction>
</comment>
<dbReference type="CDD" id="cd00770">
    <property type="entry name" value="SerRS_core"/>
    <property type="match status" value="1"/>
</dbReference>
<dbReference type="InterPro" id="IPR002317">
    <property type="entry name" value="Ser-tRNA-ligase_type_1"/>
</dbReference>
<gene>
    <name evidence="12" type="primary">serS</name>
    <name evidence="17" type="ORF">BTA35_0207375</name>
</gene>
<dbReference type="GO" id="GO:0005524">
    <property type="term" value="F:ATP binding"/>
    <property type="evidence" value="ECO:0007669"/>
    <property type="project" value="UniProtKB-UniRule"/>
</dbReference>
<dbReference type="PANTHER" id="PTHR43697:SF1">
    <property type="entry name" value="SERINE--TRNA LIGASE"/>
    <property type="match status" value="1"/>
</dbReference>
<evidence type="ECO:0000259" key="16">
    <source>
        <dbReference type="PROSITE" id="PS50862"/>
    </source>
</evidence>